<accession>A0A9P6WHI7</accession>
<reference evidence="6" key="1">
    <citation type="submission" date="2020-11" db="EMBL/GenBank/DDBJ databases">
        <title>Kefir isolates.</title>
        <authorList>
            <person name="Marcisauskas S."/>
            <person name="Kim Y."/>
            <person name="Blasche S."/>
        </authorList>
    </citation>
    <scope>NUCLEOTIDE SEQUENCE</scope>
    <source>
        <strain evidence="6">Olga-1</strain>
    </source>
</reference>
<dbReference type="InterPro" id="IPR036322">
    <property type="entry name" value="WD40_repeat_dom_sf"/>
</dbReference>
<evidence type="ECO:0000256" key="3">
    <source>
        <dbReference type="PROSITE-ProRule" id="PRU01006"/>
    </source>
</evidence>
<feature type="region of interest" description="Disordered" evidence="4">
    <location>
        <begin position="79"/>
        <end position="119"/>
    </location>
</feature>
<dbReference type="GO" id="GO:0098588">
    <property type="term" value="C:bounding membrane of organelle"/>
    <property type="evidence" value="ECO:0007669"/>
    <property type="project" value="UniProtKB-ARBA"/>
</dbReference>
<dbReference type="AlphaFoldDB" id="A0A9P6WHI7"/>
<dbReference type="PANTHER" id="PTHR12616:SF1">
    <property type="entry name" value="VACUOLAR PROTEIN SORTING-ASSOCIATED PROTEIN 41 HOMOLOG"/>
    <property type="match status" value="1"/>
</dbReference>
<dbReference type="PROSITE" id="PS50236">
    <property type="entry name" value="CHCR"/>
    <property type="match status" value="1"/>
</dbReference>
<dbReference type="GO" id="GO:0030897">
    <property type="term" value="C:HOPS complex"/>
    <property type="evidence" value="ECO:0007669"/>
    <property type="project" value="TreeGrafter"/>
</dbReference>
<evidence type="ECO:0000256" key="4">
    <source>
        <dbReference type="SAM" id="MobiDB-lite"/>
    </source>
</evidence>
<dbReference type="GO" id="GO:0006623">
    <property type="term" value="P:protein targeting to vacuole"/>
    <property type="evidence" value="ECO:0007669"/>
    <property type="project" value="InterPro"/>
</dbReference>
<dbReference type="InterPro" id="IPR011990">
    <property type="entry name" value="TPR-like_helical_dom_sf"/>
</dbReference>
<dbReference type="InterPro" id="IPR045111">
    <property type="entry name" value="Vps41/Vps8"/>
</dbReference>
<feature type="repeat" description="CHCR" evidence="3">
    <location>
        <begin position="737"/>
        <end position="880"/>
    </location>
</feature>
<dbReference type="SUPFAM" id="SSF48371">
    <property type="entry name" value="ARM repeat"/>
    <property type="match status" value="1"/>
</dbReference>
<evidence type="ECO:0000313" key="6">
    <source>
        <dbReference type="EMBL" id="KAG0687250.1"/>
    </source>
</evidence>
<dbReference type="SUPFAM" id="SSF50978">
    <property type="entry name" value="WD40 repeat-like"/>
    <property type="match status" value="1"/>
</dbReference>
<dbReference type="PANTHER" id="PTHR12616">
    <property type="entry name" value="VACUOLAR PROTEIN SORTING VPS41"/>
    <property type="match status" value="1"/>
</dbReference>
<keyword evidence="2" id="KW-0653">Protein transport</keyword>
<evidence type="ECO:0000313" key="7">
    <source>
        <dbReference type="Proteomes" id="UP000697127"/>
    </source>
</evidence>
<dbReference type="SMART" id="SM00299">
    <property type="entry name" value="CLH"/>
    <property type="match status" value="1"/>
</dbReference>
<dbReference type="GO" id="GO:0034058">
    <property type="term" value="P:endosomal vesicle fusion"/>
    <property type="evidence" value="ECO:0007669"/>
    <property type="project" value="TreeGrafter"/>
</dbReference>
<dbReference type="Proteomes" id="UP000697127">
    <property type="component" value="Unassembled WGS sequence"/>
</dbReference>
<evidence type="ECO:0000256" key="1">
    <source>
        <dbReference type="ARBA" id="ARBA00022448"/>
    </source>
</evidence>
<dbReference type="Pfam" id="PF23411">
    <property type="entry name" value="Beta-prop_Vps41"/>
    <property type="match status" value="1"/>
</dbReference>
<evidence type="ECO:0000259" key="5">
    <source>
        <dbReference type="Pfam" id="PF23411"/>
    </source>
</evidence>
<evidence type="ECO:0000256" key="2">
    <source>
        <dbReference type="ARBA" id="ARBA00022927"/>
    </source>
</evidence>
<dbReference type="SMART" id="SM00320">
    <property type="entry name" value="WD40"/>
    <property type="match status" value="1"/>
</dbReference>
<proteinExistence type="predicted"/>
<sequence>MTSENEIIDNKILEPKEEYNDEIADTTLETIDYDDTVISKSNQNKHVYHDNDKLEQTDITSSQDIDITYDDTLKSEKLDYTGAESNSEVDNDDNEDDEDEEGEEGEDEEDEEDEEPPIFKYKRLTKLPPRFFSRDPVSCSFIHEKIFMFATHSGIVLICNPDFVPIKIFKAHTSSILSVDYDGEYFATCSMDGTIIIGCIHEDLKTNEMKIDDSEMVKYDFKRPIHAVALNKPYTKTKSFFCGGTSGNLIHCSKNWLGQRVDNIIDDNGDCITMIKSENDLLVWCNSKGITVGQVSSKNELLHIKVPIGMNRPELYWPKIQFIDKDRILIGWVDHTWYLKIINESKNEGPTTGVFTKNLSSNSSNVLSTAASSFRMHYDEKKVELIYHQKLSDCLIAGISEFNNDLMILNYLPKVGKNLYFPPELKILDGITFDELSVDEVGLNGYKGLGMNDYQLLEYHSEDNNERKWFLICANDAIIIEKFSLHDKLTWYLSKSRYLDAWNLSGFWLDKFEKLKIGKNQINVYINEKNWDEVSEFICKILNFDNVEEFDNNEEKLRYTETVVDEWNNILRIFNDNNVLFDYPHILPSWKFECDKQISEDYYELILHNFLKNGEYNKLIEYIETWDHSLFDLQDIQLHINEILNDFGDEDKDEVRELRRQLINNNLELDEPDNCVNQFIILKDSKLMEFLDEYHLIRKHITQLPMIILIGVNKSFIKEADMNKLKETPIFTNVNILVENSHEILPEEVISLFKNTELEIINYIYLKELSKMDKILIKDFENDLIYLYAKFNKKRLEEFLRKHKKYSIDEAIKVCEKYECNEELVYLLSKIGENKKALTLIIDKMEDPQKAITFVQSINERDLWDYLLDYSMNKSSFIKKLLENVGELVDPIPVVSRIPLGIEIQDLQKSIVNITKNVNLDKNIYEIIMKIISCEYMEKSKKLREIRMMGEIMNDKELDIMRKDIDSCYLKISKEGDSIFKEEEIIGEKWKGDKNNKIAHKSYLKYKIEDL</sequence>
<gene>
    <name evidence="6" type="primary">VPS41</name>
    <name evidence="6" type="ORF">C6P40_002621</name>
</gene>
<dbReference type="InterPro" id="IPR000547">
    <property type="entry name" value="Clathrin_H-chain/VPS_repeat"/>
</dbReference>
<organism evidence="6 7">
    <name type="scientific">Pichia californica</name>
    <dbReference type="NCBI Taxonomy" id="460514"/>
    <lineage>
        <taxon>Eukaryota</taxon>
        <taxon>Fungi</taxon>
        <taxon>Dikarya</taxon>
        <taxon>Ascomycota</taxon>
        <taxon>Saccharomycotina</taxon>
        <taxon>Pichiomycetes</taxon>
        <taxon>Pichiales</taxon>
        <taxon>Pichiaceae</taxon>
        <taxon>Pichia</taxon>
    </lineage>
</organism>
<keyword evidence="7" id="KW-1185">Reference proteome</keyword>
<dbReference type="EMBL" id="PUHW01000291">
    <property type="protein sequence ID" value="KAG0687250.1"/>
    <property type="molecule type" value="Genomic_DNA"/>
</dbReference>
<dbReference type="GO" id="GO:0005770">
    <property type="term" value="C:late endosome"/>
    <property type="evidence" value="ECO:0007669"/>
    <property type="project" value="TreeGrafter"/>
</dbReference>
<dbReference type="GO" id="GO:0009267">
    <property type="term" value="P:cellular response to starvation"/>
    <property type="evidence" value="ECO:0007669"/>
    <property type="project" value="TreeGrafter"/>
</dbReference>
<feature type="compositionally biased region" description="Acidic residues" evidence="4">
    <location>
        <begin position="87"/>
        <end position="116"/>
    </location>
</feature>
<dbReference type="InterPro" id="IPR016024">
    <property type="entry name" value="ARM-type_fold"/>
</dbReference>
<dbReference type="InterPro" id="IPR057780">
    <property type="entry name" value="Beta-prop_Vps41"/>
</dbReference>
<protein>
    <submittedName>
        <fullName evidence="6">Vacuolar protein sorting-associated protein 41</fullName>
    </submittedName>
</protein>
<dbReference type="GO" id="GO:0016236">
    <property type="term" value="P:macroautophagy"/>
    <property type="evidence" value="ECO:0007669"/>
    <property type="project" value="TreeGrafter"/>
</dbReference>
<dbReference type="InterPro" id="IPR001680">
    <property type="entry name" value="WD40_rpt"/>
</dbReference>
<keyword evidence="1" id="KW-0813">Transport</keyword>
<name>A0A9P6WHI7_9ASCO</name>
<feature type="domain" description="Vps41 beta-propeller" evidence="5">
    <location>
        <begin position="120"/>
        <end position="480"/>
    </location>
</feature>
<dbReference type="Gene3D" id="1.25.40.10">
    <property type="entry name" value="Tetratricopeptide repeat domain"/>
    <property type="match status" value="1"/>
</dbReference>
<dbReference type="Gene3D" id="2.130.10.10">
    <property type="entry name" value="YVTN repeat-like/Quinoprotein amine dehydrogenase"/>
    <property type="match status" value="1"/>
</dbReference>
<dbReference type="Pfam" id="PF23556">
    <property type="entry name" value="TPR_Vps41"/>
    <property type="match status" value="1"/>
</dbReference>
<dbReference type="InterPro" id="IPR015943">
    <property type="entry name" value="WD40/YVTN_repeat-like_dom_sf"/>
</dbReference>
<comment type="caution">
    <text evidence="6">The sequence shown here is derived from an EMBL/GenBank/DDBJ whole genome shotgun (WGS) entry which is preliminary data.</text>
</comment>